<comment type="caution">
    <text evidence="1">The sequence shown here is derived from an EMBL/GenBank/DDBJ whole genome shotgun (WGS) entry which is preliminary data.</text>
</comment>
<proteinExistence type="predicted"/>
<gene>
    <name evidence="1" type="ORF">DYB37_012618</name>
</gene>
<sequence length="98" mass="10258">MVMSNELASCPASPRLLAPTQLGSQVSTPVSSPVIDAESRSAVAVPSPPSSRTIAADTLVCKACNLDELPRTSSEILSLPKMSSFNAFVASLRAQEIR</sequence>
<reference evidence="1 2" key="1">
    <citation type="submission" date="2018-08" db="EMBL/GenBank/DDBJ databases">
        <title>Aphanomyces genome sequencing and annotation.</title>
        <authorList>
            <person name="Minardi D."/>
            <person name="Oidtmann B."/>
            <person name="Van Der Giezen M."/>
            <person name="Studholme D.J."/>
        </authorList>
    </citation>
    <scope>NUCLEOTIDE SEQUENCE [LARGE SCALE GENOMIC DNA]</scope>
    <source>
        <strain evidence="1 2">Da</strain>
    </source>
</reference>
<dbReference type="Proteomes" id="UP000285430">
    <property type="component" value="Unassembled WGS sequence"/>
</dbReference>
<name>A0A418EKH0_APHAT</name>
<evidence type="ECO:0000313" key="1">
    <source>
        <dbReference type="EMBL" id="RHZ14763.1"/>
    </source>
</evidence>
<dbReference type="AlphaFoldDB" id="A0A418EKH0"/>
<organism evidence="1 2">
    <name type="scientific">Aphanomyces astaci</name>
    <name type="common">Crayfish plague agent</name>
    <dbReference type="NCBI Taxonomy" id="112090"/>
    <lineage>
        <taxon>Eukaryota</taxon>
        <taxon>Sar</taxon>
        <taxon>Stramenopiles</taxon>
        <taxon>Oomycota</taxon>
        <taxon>Saprolegniomycetes</taxon>
        <taxon>Saprolegniales</taxon>
        <taxon>Verrucalvaceae</taxon>
        <taxon>Aphanomyces</taxon>
    </lineage>
</organism>
<accession>A0A418EKH0</accession>
<dbReference type="VEuPathDB" id="FungiDB:H257_03231"/>
<feature type="non-terminal residue" evidence="1">
    <location>
        <position position="98"/>
    </location>
</feature>
<evidence type="ECO:0000313" key="2">
    <source>
        <dbReference type="Proteomes" id="UP000285430"/>
    </source>
</evidence>
<protein>
    <submittedName>
        <fullName evidence="1">Uncharacterized protein</fullName>
    </submittedName>
</protein>
<dbReference type="EMBL" id="QUTH01004249">
    <property type="protein sequence ID" value="RHZ14763.1"/>
    <property type="molecule type" value="Genomic_DNA"/>
</dbReference>